<comment type="caution">
    <text evidence="2">The sequence shown here is derived from an EMBL/GenBank/DDBJ whole genome shotgun (WGS) entry which is preliminary data.</text>
</comment>
<keyword evidence="1" id="KW-1133">Transmembrane helix</keyword>
<proteinExistence type="predicted"/>
<feature type="transmembrane region" description="Helical" evidence="1">
    <location>
        <begin position="220"/>
        <end position="240"/>
    </location>
</feature>
<feature type="transmembrane region" description="Helical" evidence="1">
    <location>
        <begin position="187"/>
        <end position="208"/>
    </location>
</feature>
<evidence type="ECO:0000313" key="3">
    <source>
        <dbReference type="Proteomes" id="UP001500975"/>
    </source>
</evidence>
<evidence type="ECO:0000256" key="1">
    <source>
        <dbReference type="SAM" id="Phobius"/>
    </source>
</evidence>
<feature type="transmembrane region" description="Helical" evidence="1">
    <location>
        <begin position="112"/>
        <end position="132"/>
    </location>
</feature>
<gene>
    <name evidence="2" type="ORF">GCM10023165_27400</name>
</gene>
<feature type="transmembrane region" description="Helical" evidence="1">
    <location>
        <begin position="144"/>
        <end position="166"/>
    </location>
</feature>
<sequence length="330" mass="34657">MGPITPLAFVLALLCAGVMGFAIQRGGTCTVAAVEEIVDQRSARRLLALAEASLWVTGGLLLARALDMLPAMPEGFALDRWTLAGGALLGLGAWVNRACVFGTVARLGSGEWSFALTPLGFYLGCLSVRPLFGTAPHHPLAGGSPVLASPAWAVLPFLVFAAWRLLAPLRRARTRRALAECLWSPHAATTVIGISFVLMLLVAGAWAYTEVLAELARGMAAGIGARTALLAALLLGAIWGGRGVRRLRGGTIAPAQGLRRLAGGWLMGWGSLLIPGGNDGLILVGMPLLWPYAWAAFGLMCLSIGAALLTSRHLPIPHMLRALRAARMKP</sequence>
<accession>A0ABP8HTY4</accession>
<feature type="transmembrane region" description="Helical" evidence="1">
    <location>
        <begin position="81"/>
        <end position="100"/>
    </location>
</feature>
<feature type="transmembrane region" description="Helical" evidence="1">
    <location>
        <begin position="292"/>
        <end position="311"/>
    </location>
</feature>
<dbReference type="Proteomes" id="UP001500975">
    <property type="component" value="Unassembled WGS sequence"/>
</dbReference>
<dbReference type="RefSeq" id="WP_345538512.1">
    <property type="nucleotide sequence ID" value="NZ_BAABGJ010000027.1"/>
</dbReference>
<keyword evidence="3" id="KW-1185">Reference proteome</keyword>
<evidence type="ECO:0000313" key="2">
    <source>
        <dbReference type="EMBL" id="GAA4344347.1"/>
    </source>
</evidence>
<keyword evidence="1" id="KW-0812">Transmembrane</keyword>
<keyword evidence="1" id="KW-0472">Membrane</keyword>
<name>A0ABP8HTY4_9BURK</name>
<protein>
    <submittedName>
        <fullName evidence="2">YeeE/YedE thiosulfate transporter family protein</fullName>
    </submittedName>
</protein>
<organism evidence="2 3">
    <name type="scientific">Variovorax defluvii</name>
    <dbReference type="NCBI Taxonomy" id="913761"/>
    <lineage>
        <taxon>Bacteria</taxon>
        <taxon>Pseudomonadati</taxon>
        <taxon>Pseudomonadota</taxon>
        <taxon>Betaproteobacteria</taxon>
        <taxon>Burkholderiales</taxon>
        <taxon>Comamonadaceae</taxon>
        <taxon>Variovorax</taxon>
    </lineage>
</organism>
<dbReference type="EMBL" id="BAABGJ010000027">
    <property type="protein sequence ID" value="GAA4344347.1"/>
    <property type="molecule type" value="Genomic_DNA"/>
</dbReference>
<dbReference type="Pfam" id="PF04143">
    <property type="entry name" value="Sulf_transp"/>
    <property type="match status" value="1"/>
</dbReference>
<dbReference type="InterPro" id="IPR007272">
    <property type="entry name" value="Sulf_transp_TsuA/YedE"/>
</dbReference>
<feature type="transmembrane region" description="Helical" evidence="1">
    <location>
        <begin position="261"/>
        <end position="286"/>
    </location>
</feature>
<reference evidence="3" key="1">
    <citation type="journal article" date="2019" name="Int. J. Syst. Evol. Microbiol.">
        <title>The Global Catalogue of Microorganisms (GCM) 10K type strain sequencing project: providing services to taxonomists for standard genome sequencing and annotation.</title>
        <authorList>
            <consortium name="The Broad Institute Genomics Platform"/>
            <consortium name="The Broad Institute Genome Sequencing Center for Infectious Disease"/>
            <person name="Wu L."/>
            <person name="Ma J."/>
        </authorList>
    </citation>
    <scope>NUCLEOTIDE SEQUENCE [LARGE SCALE GENOMIC DNA]</scope>
    <source>
        <strain evidence="3">JCM 17804</strain>
    </source>
</reference>